<accession>A0AAV6SG53</accession>
<evidence type="ECO:0000313" key="2">
    <source>
        <dbReference type="EMBL" id="KAG7516534.1"/>
    </source>
</evidence>
<organism evidence="2 3">
    <name type="scientific">Solea senegalensis</name>
    <name type="common">Senegalese sole</name>
    <dbReference type="NCBI Taxonomy" id="28829"/>
    <lineage>
        <taxon>Eukaryota</taxon>
        <taxon>Metazoa</taxon>
        <taxon>Chordata</taxon>
        <taxon>Craniata</taxon>
        <taxon>Vertebrata</taxon>
        <taxon>Euteleostomi</taxon>
        <taxon>Actinopterygii</taxon>
        <taxon>Neopterygii</taxon>
        <taxon>Teleostei</taxon>
        <taxon>Neoteleostei</taxon>
        <taxon>Acanthomorphata</taxon>
        <taxon>Carangaria</taxon>
        <taxon>Pleuronectiformes</taxon>
        <taxon>Pleuronectoidei</taxon>
        <taxon>Soleidae</taxon>
        <taxon>Solea</taxon>
    </lineage>
</organism>
<keyword evidence="3" id="KW-1185">Reference proteome</keyword>
<dbReference type="AlphaFoldDB" id="A0AAV6SG53"/>
<dbReference type="EMBL" id="JAGKHQ010000005">
    <property type="protein sequence ID" value="KAG7516534.1"/>
    <property type="molecule type" value="Genomic_DNA"/>
</dbReference>
<protein>
    <recommendedName>
        <fullName evidence="4">Interleukin-4</fullName>
    </recommendedName>
</protein>
<evidence type="ECO:0000256" key="1">
    <source>
        <dbReference type="SAM" id="SignalP"/>
    </source>
</evidence>
<feature type="chain" id="PRO_5043484830" description="Interleukin-4" evidence="1">
    <location>
        <begin position="19"/>
        <end position="142"/>
    </location>
</feature>
<feature type="signal peptide" evidence="1">
    <location>
        <begin position="1"/>
        <end position="18"/>
    </location>
</feature>
<evidence type="ECO:0000313" key="3">
    <source>
        <dbReference type="Proteomes" id="UP000693946"/>
    </source>
</evidence>
<gene>
    <name evidence="2" type="ORF">JOB18_033714</name>
</gene>
<comment type="caution">
    <text evidence="2">The sequence shown here is derived from an EMBL/GenBank/DDBJ whole genome shotgun (WGS) entry which is preliminary data.</text>
</comment>
<evidence type="ECO:0008006" key="4">
    <source>
        <dbReference type="Google" id="ProtNLM"/>
    </source>
</evidence>
<reference evidence="2 3" key="1">
    <citation type="journal article" date="2021" name="Sci. Rep.">
        <title>Chromosome anchoring in Senegalese sole (Solea senegalensis) reveals sex-associated markers and genome rearrangements in flatfish.</title>
        <authorList>
            <person name="Guerrero-Cozar I."/>
            <person name="Gomez-Garrido J."/>
            <person name="Berbel C."/>
            <person name="Martinez-Blanch J.F."/>
            <person name="Alioto T."/>
            <person name="Claros M.G."/>
            <person name="Gagnaire P.A."/>
            <person name="Manchado M."/>
        </authorList>
    </citation>
    <scope>NUCLEOTIDE SEQUENCE [LARGE SCALE GENOMIC DNA]</scope>
    <source>
        <strain evidence="2">Sse05_10M</strain>
    </source>
</reference>
<name>A0AAV6SG53_SOLSE</name>
<sequence>MKMMVLLLVSSAALLVSPSPRRRHNLMSIMDHARNVSVSPTEFVDNLKQQYDCEDMFFCKLHSILCKNKHFNSTEVGRKLLRNLEMFNRETSVNCAEVPKDPTPTPKKELTMPNLIKDLITCSQMRMYNPTQEPNVAQGSTV</sequence>
<dbReference type="Proteomes" id="UP000693946">
    <property type="component" value="Linkage Group LG13"/>
</dbReference>
<proteinExistence type="predicted"/>
<keyword evidence="1" id="KW-0732">Signal</keyword>